<organism evidence="6 7">
    <name type="scientific">Ectothiorhodospira marina</name>
    <dbReference type="NCBI Taxonomy" id="1396821"/>
    <lineage>
        <taxon>Bacteria</taxon>
        <taxon>Pseudomonadati</taxon>
        <taxon>Pseudomonadota</taxon>
        <taxon>Gammaproteobacteria</taxon>
        <taxon>Chromatiales</taxon>
        <taxon>Ectothiorhodospiraceae</taxon>
        <taxon>Ectothiorhodospira</taxon>
    </lineage>
</organism>
<evidence type="ECO:0000256" key="1">
    <source>
        <dbReference type="ARBA" id="ARBA00009175"/>
    </source>
</evidence>
<dbReference type="CDD" id="cd13539">
    <property type="entry name" value="PBP2_AvModA"/>
    <property type="match status" value="1"/>
</dbReference>
<dbReference type="AlphaFoldDB" id="A0A1H7PXH4"/>
<dbReference type="PANTHER" id="PTHR30632:SF14">
    <property type="entry name" value="TUNGSTATE_MOLYBDATE_CHROMATE-BINDING PROTEIN MODA"/>
    <property type="match status" value="1"/>
</dbReference>
<dbReference type="NCBIfam" id="TIGR01256">
    <property type="entry name" value="modA"/>
    <property type="match status" value="1"/>
</dbReference>
<dbReference type="InterPro" id="IPR044084">
    <property type="entry name" value="AvModA-like_subst-bd"/>
</dbReference>
<dbReference type="SUPFAM" id="SSF53850">
    <property type="entry name" value="Periplasmic binding protein-like II"/>
    <property type="match status" value="1"/>
</dbReference>
<name>A0A1H7PXH4_9GAMM</name>
<dbReference type="RefSeq" id="WP_090254827.1">
    <property type="nucleotide sequence ID" value="NZ_FOAA01000015.1"/>
</dbReference>
<reference evidence="7" key="1">
    <citation type="submission" date="2016-10" db="EMBL/GenBank/DDBJ databases">
        <authorList>
            <person name="Varghese N."/>
            <person name="Submissions S."/>
        </authorList>
    </citation>
    <scope>NUCLEOTIDE SEQUENCE [LARGE SCALE GENOMIC DNA]</scope>
    <source>
        <strain evidence="7">DSM 241</strain>
    </source>
</reference>
<dbReference type="GO" id="GO:0046872">
    <property type="term" value="F:metal ion binding"/>
    <property type="evidence" value="ECO:0007669"/>
    <property type="project" value="UniProtKB-KW"/>
</dbReference>
<protein>
    <submittedName>
        <fullName evidence="6">Molybdate transport system substrate-binding protein</fullName>
    </submittedName>
</protein>
<feature type="binding site" evidence="4">
    <location>
        <position position="59"/>
    </location>
    <ligand>
        <name>molybdate</name>
        <dbReference type="ChEBI" id="CHEBI:36264"/>
    </ligand>
</feature>
<evidence type="ECO:0000256" key="5">
    <source>
        <dbReference type="SAM" id="SignalP"/>
    </source>
</evidence>
<keyword evidence="2 4" id="KW-0479">Metal-binding</keyword>
<comment type="similarity">
    <text evidence="1">Belongs to the bacterial solute-binding protein ModA family.</text>
</comment>
<sequence length="253" mass="26997">MKPVQLVVFATLLGIGITTATAAELRAAVAANFLGTAQTLTAAYEEKTGHTIHISAGSSGALYAQISNGAPFDLFFSADARRPETLVTDGVALEETRFTYAVGVPVLWSSRTDYMDDPETLLHNGDFRFLTIADPRNAPYGVAAQQILGGMGVWDALNEEGRLARAQSIGQAYSQVASGAAELGFVALSQVKADDGSIPGSHWIPSAELFEPIEQQAVILKRAADMDVAREFMAWMRSPEAVRMIEAAGYSVP</sequence>
<dbReference type="PIRSF" id="PIRSF004846">
    <property type="entry name" value="ModA"/>
    <property type="match status" value="1"/>
</dbReference>
<evidence type="ECO:0000256" key="3">
    <source>
        <dbReference type="ARBA" id="ARBA00022729"/>
    </source>
</evidence>
<dbReference type="InterPro" id="IPR050682">
    <property type="entry name" value="ModA/WtpA"/>
</dbReference>
<keyword evidence="7" id="KW-1185">Reference proteome</keyword>
<feature type="chain" id="PRO_5011536741" evidence="5">
    <location>
        <begin position="23"/>
        <end position="253"/>
    </location>
</feature>
<accession>A0A1H7PXH4</accession>
<proteinExistence type="inferred from homology"/>
<dbReference type="PANTHER" id="PTHR30632">
    <property type="entry name" value="MOLYBDATE-BINDING PERIPLASMIC PROTEIN"/>
    <property type="match status" value="1"/>
</dbReference>
<evidence type="ECO:0000313" key="7">
    <source>
        <dbReference type="Proteomes" id="UP000199256"/>
    </source>
</evidence>
<gene>
    <name evidence="6" type="ORF">SAMN05444515_11542</name>
</gene>
<evidence type="ECO:0000313" key="6">
    <source>
        <dbReference type="EMBL" id="SEL39965.1"/>
    </source>
</evidence>
<feature type="binding site" evidence="4">
    <location>
        <position position="169"/>
    </location>
    <ligand>
        <name>molybdate</name>
        <dbReference type="ChEBI" id="CHEBI:36264"/>
    </ligand>
</feature>
<feature type="signal peptide" evidence="5">
    <location>
        <begin position="1"/>
        <end position="22"/>
    </location>
</feature>
<dbReference type="GO" id="GO:0015689">
    <property type="term" value="P:molybdate ion transport"/>
    <property type="evidence" value="ECO:0007669"/>
    <property type="project" value="InterPro"/>
</dbReference>
<dbReference type="OrthoDB" id="9785015at2"/>
<keyword evidence="3 5" id="KW-0732">Signal</keyword>
<dbReference type="Proteomes" id="UP000199256">
    <property type="component" value="Unassembled WGS sequence"/>
</dbReference>
<dbReference type="GO" id="GO:0030973">
    <property type="term" value="F:molybdate ion binding"/>
    <property type="evidence" value="ECO:0007669"/>
    <property type="project" value="InterPro"/>
</dbReference>
<dbReference type="Gene3D" id="3.40.190.10">
    <property type="entry name" value="Periplasmic binding protein-like II"/>
    <property type="match status" value="2"/>
</dbReference>
<dbReference type="InterPro" id="IPR005950">
    <property type="entry name" value="ModA"/>
</dbReference>
<dbReference type="STRING" id="1396821.SAMN05444515_11542"/>
<keyword evidence="4" id="KW-0500">Molybdenum</keyword>
<dbReference type="EMBL" id="FOAA01000015">
    <property type="protein sequence ID" value="SEL39965.1"/>
    <property type="molecule type" value="Genomic_DNA"/>
</dbReference>
<evidence type="ECO:0000256" key="2">
    <source>
        <dbReference type="ARBA" id="ARBA00022723"/>
    </source>
</evidence>
<dbReference type="Pfam" id="PF13531">
    <property type="entry name" value="SBP_bac_11"/>
    <property type="match status" value="1"/>
</dbReference>
<evidence type="ECO:0000256" key="4">
    <source>
        <dbReference type="PIRSR" id="PIRSR004846-1"/>
    </source>
</evidence>